<accession>A0A8T1D115</accession>
<organism evidence="2 3">
    <name type="scientific">Phytophthora cactorum</name>
    <dbReference type="NCBI Taxonomy" id="29920"/>
    <lineage>
        <taxon>Eukaryota</taxon>
        <taxon>Sar</taxon>
        <taxon>Stramenopiles</taxon>
        <taxon>Oomycota</taxon>
        <taxon>Peronosporomycetes</taxon>
        <taxon>Peronosporales</taxon>
        <taxon>Peronosporaceae</taxon>
        <taxon>Phytophthora</taxon>
    </lineage>
</organism>
<proteinExistence type="predicted"/>
<evidence type="ECO:0000313" key="2">
    <source>
        <dbReference type="EMBL" id="KAG2932879.1"/>
    </source>
</evidence>
<dbReference type="VEuPathDB" id="FungiDB:PC110_g16510"/>
<reference evidence="2" key="1">
    <citation type="submission" date="2018-10" db="EMBL/GenBank/DDBJ databases">
        <title>Effector identification in a new, highly contiguous assembly of the strawberry crown rot pathogen Phytophthora cactorum.</title>
        <authorList>
            <person name="Armitage A.D."/>
            <person name="Nellist C.F."/>
            <person name="Bates H."/>
            <person name="Vickerstaff R.J."/>
            <person name="Harrison R.J."/>
        </authorList>
    </citation>
    <scope>NUCLEOTIDE SEQUENCE</scope>
    <source>
        <strain evidence="2">4040</strain>
    </source>
</reference>
<protein>
    <submittedName>
        <fullName evidence="2">Uncharacterized protein</fullName>
    </submittedName>
</protein>
<feature type="compositionally biased region" description="Polar residues" evidence="1">
    <location>
        <begin position="335"/>
        <end position="344"/>
    </location>
</feature>
<feature type="region of interest" description="Disordered" evidence="1">
    <location>
        <begin position="328"/>
        <end position="418"/>
    </location>
</feature>
<name>A0A8T1D115_9STRA</name>
<comment type="caution">
    <text evidence="2">The sequence shown here is derived from an EMBL/GenBank/DDBJ whole genome shotgun (WGS) entry which is preliminary data.</text>
</comment>
<dbReference type="Pfam" id="PF14223">
    <property type="entry name" value="Retrotran_gag_2"/>
    <property type="match status" value="1"/>
</dbReference>
<dbReference type="EMBL" id="RCMK01000373">
    <property type="protein sequence ID" value="KAG2932879.1"/>
    <property type="molecule type" value="Genomic_DNA"/>
</dbReference>
<evidence type="ECO:0000313" key="3">
    <source>
        <dbReference type="Proteomes" id="UP000736787"/>
    </source>
</evidence>
<gene>
    <name evidence="2" type="ORF">PC117_g13053</name>
</gene>
<dbReference type="AlphaFoldDB" id="A0A8T1D115"/>
<sequence length="521" mass="56810">MATSNVVSSTVSGSAAMTASGDLSASSGVNTAMMGAIASGVGVSGVNARSGDLGRFRWVGFTFIGSTGSGAVMNSGVSVAPGAGAVASSPSAWVPPMYATSVWPVVPSLGSAAFASAMPGSGGFAAAPMMAPQFSGGAFGMKLDNKPPVMHGSFDLYAVELETFPKRMNVWSVIEDPVGVRSSTNDAQFALMDNIARGAILHGVPTADAELICHETNAHAMWTRFVNKRTKREYANYIFDRQHLYANKYTHERNMNDWLCEMQFQRNELLHYKKVISDEEFAEIILSNVLQTHREVVRQFSKHYDPGYQHSAPSSAQVMNALRAESELDARSDEPQQGLSISSAQAGKKQGKPQSQQQGQQEKTKKVVGDTKSKTGHIQRNCPRSKRDDDESKSQLPERKRWENKKKSGSNSDNQRHVDMMSRQVVDSEPAPAQNAIDNVVEWVLDSASDCHVCTTKELFSILRQDDGPLVFDWEGKPSKNRGQIGELKVQVKNETNLQQMGRSVSLRCCIHLVEQTICQA</sequence>
<feature type="compositionally biased region" description="Basic and acidic residues" evidence="1">
    <location>
        <begin position="385"/>
        <end position="401"/>
    </location>
</feature>
<dbReference type="Proteomes" id="UP000736787">
    <property type="component" value="Unassembled WGS sequence"/>
</dbReference>
<feature type="compositionally biased region" description="Basic and acidic residues" evidence="1">
    <location>
        <begin position="362"/>
        <end position="373"/>
    </location>
</feature>
<feature type="compositionally biased region" description="Low complexity" evidence="1">
    <location>
        <begin position="345"/>
        <end position="361"/>
    </location>
</feature>
<evidence type="ECO:0000256" key="1">
    <source>
        <dbReference type="SAM" id="MobiDB-lite"/>
    </source>
</evidence>